<name>A0A7Y9NM91_9BACT</name>
<proteinExistence type="predicted"/>
<evidence type="ECO:0000313" key="1">
    <source>
        <dbReference type="EMBL" id="NYF51368.1"/>
    </source>
</evidence>
<reference evidence="1 2" key="1">
    <citation type="submission" date="2020-07" db="EMBL/GenBank/DDBJ databases">
        <title>Genomic Encyclopedia of Type Strains, Phase IV (KMG-V): Genome sequencing to study the core and pangenomes of soil and plant-associated prokaryotes.</title>
        <authorList>
            <person name="Whitman W."/>
        </authorList>
    </citation>
    <scope>NUCLEOTIDE SEQUENCE [LARGE SCALE GENOMIC DNA]</scope>
    <source>
        <strain evidence="1 2">M8UP30</strain>
    </source>
</reference>
<organism evidence="1 2">
    <name type="scientific">Tunturiibacter lichenicola</name>
    <dbReference type="NCBI Taxonomy" id="2051959"/>
    <lineage>
        <taxon>Bacteria</taxon>
        <taxon>Pseudomonadati</taxon>
        <taxon>Acidobacteriota</taxon>
        <taxon>Terriglobia</taxon>
        <taxon>Terriglobales</taxon>
        <taxon>Acidobacteriaceae</taxon>
        <taxon>Tunturiibacter</taxon>
    </lineage>
</organism>
<evidence type="ECO:0000313" key="2">
    <source>
        <dbReference type="Proteomes" id="UP000534186"/>
    </source>
</evidence>
<dbReference type="EMBL" id="JACCCV010000001">
    <property type="protein sequence ID" value="NYF51368.1"/>
    <property type="molecule type" value="Genomic_DNA"/>
</dbReference>
<dbReference type="AlphaFoldDB" id="A0A7Y9NM91"/>
<accession>A0A7Y9NM91</accession>
<gene>
    <name evidence="1" type="ORF">HDF12_001733</name>
</gene>
<comment type="caution">
    <text evidence="1">The sequence shown here is derived from an EMBL/GenBank/DDBJ whole genome shotgun (WGS) entry which is preliminary data.</text>
</comment>
<dbReference type="Proteomes" id="UP000534186">
    <property type="component" value="Unassembled WGS sequence"/>
</dbReference>
<protein>
    <submittedName>
        <fullName evidence="1">Uncharacterized protein</fullName>
    </submittedName>
</protein>
<sequence>MIVGINDTPSASLTANPNKKVRATTAIYVQHATVNLRLGEFVMPAILSLVQQPYKLSD</sequence>